<dbReference type="EMBL" id="JAAAMV010000002">
    <property type="protein sequence ID" value="NBD23553.1"/>
    <property type="molecule type" value="Genomic_DNA"/>
</dbReference>
<accession>A0ABW9XLY6</accession>
<dbReference type="InterPro" id="IPR013783">
    <property type="entry name" value="Ig-like_fold"/>
</dbReference>
<protein>
    <recommendedName>
        <fullName evidence="3">Bacterial Ig-like domain-containing protein</fullName>
    </recommendedName>
</protein>
<comment type="caution">
    <text evidence="1">The sequence shown here is derived from an EMBL/GenBank/DDBJ whole genome shotgun (WGS) entry which is preliminary data.</text>
</comment>
<evidence type="ECO:0000313" key="2">
    <source>
        <dbReference type="Proteomes" id="UP000665561"/>
    </source>
</evidence>
<name>A0ABW9XLY6_9BACL</name>
<gene>
    <name evidence="1" type="ORF">GT019_06675</name>
</gene>
<proteinExistence type="predicted"/>
<dbReference type="Proteomes" id="UP000665561">
    <property type="component" value="Unassembled WGS sequence"/>
</dbReference>
<organism evidence="1 2">
    <name type="scientific">Paenibacillus glycinis</name>
    <dbReference type="NCBI Taxonomy" id="2697035"/>
    <lineage>
        <taxon>Bacteria</taxon>
        <taxon>Bacillati</taxon>
        <taxon>Bacillota</taxon>
        <taxon>Bacilli</taxon>
        <taxon>Bacillales</taxon>
        <taxon>Paenibacillaceae</taxon>
        <taxon>Paenibacillus</taxon>
    </lineage>
</organism>
<dbReference type="Gene3D" id="2.60.40.10">
    <property type="entry name" value="Immunoglobulins"/>
    <property type="match status" value="1"/>
</dbReference>
<keyword evidence="2" id="KW-1185">Reference proteome</keyword>
<sequence>MGTVYTYRAFSYSDNDNAMDIVAYDASGNIVKQWEQPGARYLWQITIDAAARTITFWGQASQRITMGWGEFLRPAATAAFTTADLEIGEHAIHAVYAGDDGYSGSETPVVTHTVNRIPTYTEFSSSQNPSLRGEPVDLMQPCLLWPRRSILREQWISSTGMIS</sequence>
<evidence type="ECO:0000313" key="1">
    <source>
        <dbReference type="EMBL" id="NBD23553.1"/>
    </source>
</evidence>
<evidence type="ECO:0008006" key="3">
    <source>
        <dbReference type="Google" id="ProtNLM"/>
    </source>
</evidence>
<reference evidence="1 2" key="1">
    <citation type="submission" date="2020-01" db="EMBL/GenBank/DDBJ databases">
        <title>Paenibacillus soybeanensis sp. nov. isolated from the nodules of soybean (Glycine max(L.) Merr).</title>
        <authorList>
            <person name="Wang H."/>
        </authorList>
    </citation>
    <scope>NUCLEOTIDE SEQUENCE [LARGE SCALE GENOMIC DNA]</scope>
    <source>
        <strain evidence="1 2">T1</strain>
    </source>
</reference>